<evidence type="ECO:0000313" key="2">
    <source>
        <dbReference type="EMBL" id="KAL3500835.1"/>
    </source>
</evidence>
<accession>A0ABD2Y3R0</accession>
<dbReference type="AlphaFoldDB" id="A0ABD2Y3R0"/>
<name>A0ABD2Y3R0_9GENT</name>
<dbReference type="Proteomes" id="UP001630127">
    <property type="component" value="Unassembled WGS sequence"/>
</dbReference>
<dbReference type="EMBL" id="JBJUIK010000016">
    <property type="protein sequence ID" value="KAL3500835.1"/>
    <property type="molecule type" value="Genomic_DNA"/>
</dbReference>
<protein>
    <submittedName>
        <fullName evidence="2">Uncharacterized protein</fullName>
    </submittedName>
</protein>
<organism evidence="2 3">
    <name type="scientific">Cinchona calisaya</name>
    <dbReference type="NCBI Taxonomy" id="153742"/>
    <lineage>
        <taxon>Eukaryota</taxon>
        <taxon>Viridiplantae</taxon>
        <taxon>Streptophyta</taxon>
        <taxon>Embryophyta</taxon>
        <taxon>Tracheophyta</taxon>
        <taxon>Spermatophyta</taxon>
        <taxon>Magnoliopsida</taxon>
        <taxon>eudicotyledons</taxon>
        <taxon>Gunneridae</taxon>
        <taxon>Pentapetalae</taxon>
        <taxon>asterids</taxon>
        <taxon>lamiids</taxon>
        <taxon>Gentianales</taxon>
        <taxon>Rubiaceae</taxon>
        <taxon>Cinchonoideae</taxon>
        <taxon>Cinchoneae</taxon>
        <taxon>Cinchona</taxon>
    </lineage>
</organism>
<keyword evidence="3" id="KW-1185">Reference proteome</keyword>
<evidence type="ECO:0000256" key="1">
    <source>
        <dbReference type="SAM" id="Coils"/>
    </source>
</evidence>
<comment type="caution">
    <text evidence="2">The sequence shown here is derived from an EMBL/GenBank/DDBJ whole genome shotgun (WGS) entry which is preliminary data.</text>
</comment>
<gene>
    <name evidence="2" type="ORF">ACH5RR_039928</name>
</gene>
<proteinExistence type="predicted"/>
<feature type="coiled-coil region" evidence="1">
    <location>
        <begin position="74"/>
        <end position="101"/>
    </location>
</feature>
<keyword evidence="1" id="KW-0175">Coiled coil</keyword>
<reference evidence="2 3" key="1">
    <citation type="submission" date="2024-11" db="EMBL/GenBank/DDBJ databases">
        <title>A near-complete genome assembly of Cinchona calisaya.</title>
        <authorList>
            <person name="Lian D.C."/>
            <person name="Zhao X.W."/>
            <person name="Wei L."/>
        </authorList>
    </citation>
    <scope>NUCLEOTIDE SEQUENCE [LARGE SCALE GENOMIC DNA]</scope>
    <source>
        <tissue evidence="2">Nenye</tissue>
    </source>
</reference>
<sequence>MTSSSSKFNSLLNFDHLQFAIINFRADWTAAEYSVHPELHHKLGNIILQLDHWSCLKTILIYIHKCFNIDGGKLQNLESLVKKMEAVSEKITKELQIARAEKFILERPLKALNVLRVLEINIEIFKPEIGQVLEYLFSLSSSSLEFQSSLDLGHLSHLDRSLQSVRGILRYIWAFVDEDQEQQIDAFQTKVFSLQSFLLGVLDFEFGSCSSDPVIDHFFSHVVGSLAVRIAYQSYHYWIKATDETTPEYLESNLRYLQREIDPSTPGFWDLTLKFLTSINMITNRRHEGLAHSFVCYLIHWDRERDILPTLKSLVTYAINEREESGEDVQSLSAEIKALLRLAHSTNLEEFYFCFCLLGIEVFVKEQLRSSSTNFLKEQNQIKELNESSNFARNFSCDLPEENIANGFLEVVSGAIRKVEYLYQSFHAKRVTEKAVRASLLCLLLEIVFTKAETYASELLVNDASLMAFGKDRIETINQGLDLFEAFIRSQRMEALAQGIQAIFLRFEAAARRGTSLYYSFLIEQTTEEMMQKGSSILFSDLLDKMKIIKYGKIITFFIKESSLFTFKFIN</sequence>
<evidence type="ECO:0000313" key="3">
    <source>
        <dbReference type="Proteomes" id="UP001630127"/>
    </source>
</evidence>